<proteinExistence type="predicted"/>
<feature type="non-terminal residue" evidence="1">
    <location>
        <position position="303"/>
    </location>
</feature>
<evidence type="ECO:0000313" key="1">
    <source>
        <dbReference type="EMBL" id="KAK0541984.1"/>
    </source>
</evidence>
<accession>A0AAN6GIK3</accession>
<dbReference type="AlphaFoldDB" id="A0AAN6GIK3"/>
<dbReference type="EMBL" id="JAPDMZ010000664">
    <property type="protein sequence ID" value="KAK0541984.1"/>
    <property type="molecule type" value="Genomic_DNA"/>
</dbReference>
<name>A0AAN6GIK3_9BASI</name>
<gene>
    <name evidence="1" type="ORF">OC846_006881</name>
</gene>
<evidence type="ECO:0000313" key="2">
    <source>
        <dbReference type="Proteomes" id="UP001176517"/>
    </source>
</evidence>
<keyword evidence="2" id="KW-1185">Reference proteome</keyword>
<organism evidence="1 2">
    <name type="scientific">Tilletia horrida</name>
    <dbReference type="NCBI Taxonomy" id="155126"/>
    <lineage>
        <taxon>Eukaryota</taxon>
        <taxon>Fungi</taxon>
        <taxon>Dikarya</taxon>
        <taxon>Basidiomycota</taxon>
        <taxon>Ustilaginomycotina</taxon>
        <taxon>Exobasidiomycetes</taxon>
        <taxon>Tilletiales</taxon>
        <taxon>Tilletiaceae</taxon>
        <taxon>Tilletia</taxon>
    </lineage>
</organism>
<dbReference type="Proteomes" id="UP001176517">
    <property type="component" value="Unassembled WGS sequence"/>
</dbReference>
<reference evidence="1" key="1">
    <citation type="journal article" date="2023" name="PhytoFront">
        <title>Draft Genome Resources of Seven Strains of Tilletia horrida, Causal Agent of Kernel Smut of Rice.</title>
        <authorList>
            <person name="Khanal S."/>
            <person name="Antony Babu S."/>
            <person name="Zhou X.G."/>
        </authorList>
    </citation>
    <scope>NUCLEOTIDE SEQUENCE</scope>
    <source>
        <strain evidence="1">TX6</strain>
    </source>
</reference>
<protein>
    <submittedName>
        <fullName evidence="1">Uncharacterized protein</fullName>
    </submittedName>
</protein>
<sequence>MATIHFKCPLEGCDYDRQVTRRGAINHWHRHGEPTETFPIASQQGRHSTDPNTWLWQTIIARWNTLPSNHPQLAPGIALLHFLAAKKTPIHHGLTTNIHHTFSIEPTAIHLNTDVLNATLSTTAELATGPSLIASANSMWAADHNKAHFFHSLQQMASSSILLDRPEDLCAIINLPPSTDGLKACQLHLPDSVKSIGLPKTPVPEFGTAYTPRGHITNIHIDSLYEATITTTVLGRKLLLQWPASDHNLQMLKRFHWTTDAWRLLSLYPLLRDIKVTFCEHGTVEHLPPGALHAVMALDNSAM</sequence>
<comment type="caution">
    <text evidence="1">The sequence shown here is derived from an EMBL/GenBank/DDBJ whole genome shotgun (WGS) entry which is preliminary data.</text>
</comment>